<dbReference type="Proteomes" id="UP000054498">
    <property type="component" value="Unassembled WGS sequence"/>
</dbReference>
<evidence type="ECO:0000313" key="2">
    <source>
        <dbReference type="EMBL" id="KIY95006.1"/>
    </source>
</evidence>
<gene>
    <name evidence="2" type="ORF">MNEG_12957</name>
</gene>
<organism evidence="2 3">
    <name type="scientific">Monoraphidium neglectum</name>
    <dbReference type="NCBI Taxonomy" id="145388"/>
    <lineage>
        <taxon>Eukaryota</taxon>
        <taxon>Viridiplantae</taxon>
        <taxon>Chlorophyta</taxon>
        <taxon>core chlorophytes</taxon>
        <taxon>Chlorophyceae</taxon>
        <taxon>CS clade</taxon>
        <taxon>Sphaeropleales</taxon>
        <taxon>Selenastraceae</taxon>
        <taxon>Monoraphidium</taxon>
    </lineage>
</organism>
<dbReference type="EMBL" id="KK103757">
    <property type="protein sequence ID" value="KIY95006.1"/>
    <property type="molecule type" value="Genomic_DNA"/>
</dbReference>
<evidence type="ECO:0000256" key="1">
    <source>
        <dbReference type="SAM" id="MobiDB-lite"/>
    </source>
</evidence>
<proteinExistence type="predicted"/>
<keyword evidence="3" id="KW-1185">Reference proteome</keyword>
<sequence>MVRHVLARLKAAGGAAAAEAGHEDSPPLSQPTHVYRDEVQGSTGARIDVRAATR</sequence>
<dbReference type="GeneID" id="25730371"/>
<feature type="region of interest" description="Disordered" evidence="1">
    <location>
        <begin position="12"/>
        <end position="54"/>
    </location>
</feature>
<accession>A0A0D2M0F9</accession>
<reference evidence="2 3" key="1">
    <citation type="journal article" date="2013" name="BMC Genomics">
        <title>Reconstruction of the lipid metabolism for the microalga Monoraphidium neglectum from its genome sequence reveals characteristics suitable for biofuel production.</title>
        <authorList>
            <person name="Bogen C."/>
            <person name="Al-Dilaimi A."/>
            <person name="Albersmeier A."/>
            <person name="Wichmann J."/>
            <person name="Grundmann M."/>
            <person name="Rupp O."/>
            <person name="Lauersen K.J."/>
            <person name="Blifernez-Klassen O."/>
            <person name="Kalinowski J."/>
            <person name="Goesmann A."/>
            <person name="Mussgnug J.H."/>
            <person name="Kruse O."/>
        </authorList>
    </citation>
    <scope>NUCLEOTIDE SEQUENCE [LARGE SCALE GENOMIC DNA]</scope>
    <source>
        <strain evidence="2 3">SAG 48.87</strain>
    </source>
</reference>
<evidence type="ECO:0000313" key="3">
    <source>
        <dbReference type="Proteomes" id="UP000054498"/>
    </source>
</evidence>
<name>A0A0D2M0F9_9CHLO</name>
<dbReference type="RefSeq" id="XP_013894026.1">
    <property type="nucleotide sequence ID" value="XM_014038572.1"/>
</dbReference>
<protein>
    <submittedName>
        <fullName evidence="2">Uncharacterized protein</fullName>
    </submittedName>
</protein>
<dbReference type="AlphaFoldDB" id="A0A0D2M0F9"/>
<dbReference type="KEGG" id="mng:MNEG_12957"/>